<organism evidence="3 4">
    <name type="scientific">Bartonella tribocorum</name>
    <dbReference type="NCBI Taxonomy" id="85701"/>
    <lineage>
        <taxon>Bacteria</taxon>
        <taxon>Pseudomonadati</taxon>
        <taxon>Pseudomonadota</taxon>
        <taxon>Alphaproteobacteria</taxon>
        <taxon>Hyphomicrobiales</taxon>
        <taxon>Bartonellaceae</taxon>
        <taxon>Bartonella</taxon>
    </lineage>
</organism>
<dbReference type="SUPFAM" id="SSF103515">
    <property type="entry name" value="Autotransporter"/>
    <property type="match status" value="1"/>
</dbReference>
<name>A0A2M6USW5_9HYPH</name>
<dbReference type="InterPro" id="IPR006315">
    <property type="entry name" value="OM_autotransptr_brl_dom"/>
</dbReference>
<dbReference type="OrthoDB" id="7922675at2"/>
<dbReference type="EMBL" id="NJPP01000023">
    <property type="protein sequence ID" value="PIT69282.1"/>
    <property type="molecule type" value="Genomic_DNA"/>
</dbReference>
<feature type="domain" description="Autotransporter" evidence="2">
    <location>
        <begin position="1410"/>
        <end position="1687"/>
    </location>
</feature>
<dbReference type="SMART" id="SM00869">
    <property type="entry name" value="Autotransporter"/>
    <property type="match status" value="1"/>
</dbReference>
<dbReference type="Gene3D" id="2.40.128.130">
    <property type="entry name" value="Autotransporter beta-domain"/>
    <property type="match status" value="1"/>
</dbReference>
<dbReference type="SUPFAM" id="SSF51126">
    <property type="entry name" value="Pectin lyase-like"/>
    <property type="match status" value="1"/>
</dbReference>
<feature type="region of interest" description="Disordered" evidence="1">
    <location>
        <begin position="729"/>
        <end position="792"/>
    </location>
</feature>
<comment type="caution">
    <text evidence="3">The sequence shown here is derived from an EMBL/GenBank/DDBJ whole genome shotgun (WGS) entry which is preliminary data.</text>
</comment>
<dbReference type="InterPro" id="IPR036709">
    <property type="entry name" value="Autotransporte_beta_dom_sf"/>
</dbReference>
<dbReference type="InterPro" id="IPR011050">
    <property type="entry name" value="Pectin_lyase_fold/virulence"/>
</dbReference>
<feature type="region of interest" description="Disordered" evidence="1">
    <location>
        <begin position="101"/>
        <end position="120"/>
    </location>
</feature>
<dbReference type="Proteomes" id="UP000230791">
    <property type="component" value="Unassembled WGS sequence"/>
</dbReference>
<evidence type="ECO:0000256" key="1">
    <source>
        <dbReference type="SAM" id="MobiDB-lite"/>
    </source>
</evidence>
<sequence>MINVFKQRTRLYALTTSAFIFLQVIDVSSSNGASAQADSTKSMQASQLGWDVGSEWNTAEVKATSDCNMKFYERVRNPIFCADGKAHIGYFGKIIIKKQETQNSEGGGSGNGEGGGGSDVRRGIRDAIYVKGKASTEENGTLKETIVNLTGVDMSNEVFKQGLGSISDRQNPKLIASYYGSALSGHEGSKISLKQSSMHDFYIAMEIINGGKIFMRGGKIYDVDHAVIARSQSSVFLEDVDVLVRSVSLRSIGSGITMIGGKISLLDDNGAAVIVDTGGSVALDGVTVSVEKDRNEYRSNGFMIQNGFISFDRGTFTGSRVSVLSIFGDNKADTLFPAPTRNTTTTENDSSAKSDISSVVFVPDSSVEDTTFAQVSSFMNRSLGSIVNSEVGRSNDVLGLKKWKVVARMEGSTITANKNSYGIFFDREYRDQNENGSSSSVINSESDAAHLVFLKKTTFKTPDSAGIAVYAGKFNGAVILEDKSELSGDVLSIAKANSNLFILAEDSKIIGDVHTEDGSNTKFLLSKGSEWHLKKNKIAKLETAHGTFSYAMNSRISFIKLLNSSIKFMSVENDGSRSNYQMLRIGKGSGTVYDAGEGAKIYFNVNRGSNVSEGVISDRLLIDGDVSGLTVVYVNDGQSSEASQSKVSGSPSTNVPESISIIQVYGDATAYSFLLNGGYVTLGTPYQYILRAYDSVSAGKSIQYFDENLKNKEKVWDFRLEEVKYALSSVPSDPSSAETQPSPSAPARGDSLLRSDTDRRPASIQSAAAMYPSTSVPSEETSSSTCSDVNNGGQGSQTVYSCSDGQSRTFTNLILKTSDKTQHSMRVKGQDTVITLKGATIGGVDSSDSENDVDLTQIQAVSAVLAEEGGEVVLESNSTIQSSMIGLEAQRSGKVTMIGGTVNARYVGALAGSGSSINLKDTEISVTGDLAVAALASQAGDITMNSGTITLAEGVAVRSKAGGNIKLDKVNITMKKEEGKSSSTNNFGSAAFLLSDNASVDFKNGSVFTDAHALWFVKSDDVVKTNSSRRRRSAEVPPAVNHANIEDSNVIVGGTYGIYFDGAIQKEAHEQENVVKPSAVSEQEKTPIGIIGTVSLKKTEFEVAKGIAIYGNNSGGHVSLENKTTLIGDLLLKAENDSNISVLVDASVVAGAVRVDKNSYAKLNLANSSEWVLKRSVQKDLGAPDLGCVDSCVSFVSLVDSIITFKPSESEGMYQTLHIGNGKGTVYEAEGDASILLNARLNPHGPRDQQVTDRLVIHGDVSGKTKIHVMGNAGNVGDAKANAKIAHSVSIIQVYGNAKKDSFQLEGKYVALANSPYKYTLRAYAPEATSKQEHVQQKFVKDGGAFWNFRLENQYVKSAALPENFVRSVVPQVPTYLVLPNSVFHTGLMDINNQSKQLETLRMTSTGMVEVRENPALYLRGYGGNYNYASDLSALEYGYGGEFDYHGVEAGVLLQTIENTDSALSFGVMGTYGKLSLQPQDVEQSQKSAFDKWTATVYGSMQHNVGFYIDGLLSYGLFKGDVLTTARGKTATLEGNPLSVSLSGGQTIATGYKGLVFDPQVQVVYQHLQFNKARDIDNFDIEMGKVDQWVARVGGRLTKNPTGSEGVNAVAFYGKLYLAHGFGEKQSVHFNDAFKLGAFGSSLEAGLGFSTKLLPQFSLNADVLYQHKLSKAGFSGVSFSGGVRYQF</sequence>
<proteinExistence type="predicted"/>
<dbReference type="PROSITE" id="PS51208">
    <property type="entry name" value="AUTOTRANSPORTER"/>
    <property type="match status" value="1"/>
</dbReference>
<gene>
    <name evidence="3" type="ORF">CEV08_06505</name>
</gene>
<feature type="compositionally biased region" description="Gly residues" evidence="1">
    <location>
        <begin position="105"/>
        <end position="118"/>
    </location>
</feature>
<evidence type="ECO:0000313" key="3">
    <source>
        <dbReference type="EMBL" id="PIT69282.1"/>
    </source>
</evidence>
<dbReference type="GO" id="GO:0019867">
    <property type="term" value="C:outer membrane"/>
    <property type="evidence" value="ECO:0007669"/>
    <property type="project" value="InterPro"/>
</dbReference>
<evidence type="ECO:0000313" key="4">
    <source>
        <dbReference type="Proteomes" id="UP000230791"/>
    </source>
</evidence>
<protein>
    <submittedName>
        <fullName evidence="3">Autotransporter outer membrane beta-barrel domain-containing protein</fullName>
    </submittedName>
</protein>
<feature type="compositionally biased region" description="Polar residues" evidence="1">
    <location>
        <begin position="729"/>
        <end position="742"/>
    </location>
</feature>
<feature type="compositionally biased region" description="Low complexity" evidence="1">
    <location>
        <begin position="772"/>
        <end position="787"/>
    </location>
</feature>
<reference evidence="3 4" key="1">
    <citation type="submission" date="2017-06" db="EMBL/GenBank/DDBJ databases">
        <title>Draft genome of Bartonella tribocorum C635.</title>
        <authorList>
            <person name="Hadjadj L."/>
            <person name="Jiyipong T."/>
            <person name="Diene S.M."/>
            <person name="Morand S."/>
            <person name="Rolain J.-M."/>
        </authorList>
    </citation>
    <scope>NUCLEOTIDE SEQUENCE [LARGE SCALE GENOMIC DNA]</scope>
    <source>
        <strain evidence="3 4">C635</strain>
    </source>
</reference>
<dbReference type="Gene3D" id="2.160.20.20">
    <property type="match status" value="2"/>
</dbReference>
<feature type="compositionally biased region" description="Basic and acidic residues" evidence="1">
    <location>
        <begin position="751"/>
        <end position="761"/>
    </location>
</feature>
<accession>A0A2M6USW5</accession>
<dbReference type="RefSeq" id="WP_100130881.1">
    <property type="nucleotide sequence ID" value="NZ_CADDYJ010000019.1"/>
</dbReference>
<dbReference type="InterPro" id="IPR012332">
    <property type="entry name" value="Autotransporter_pectin_lyase_C"/>
</dbReference>
<dbReference type="InterPro" id="IPR005546">
    <property type="entry name" value="Autotransporte_beta"/>
</dbReference>
<evidence type="ECO:0000259" key="2">
    <source>
        <dbReference type="PROSITE" id="PS51208"/>
    </source>
</evidence>
<dbReference type="NCBIfam" id="TIGR01414">
    <property type="entry name" value="autotrans_barl"/>
    <property type="match status" value="1"/>
</dbReference>